<dbReference type="InterPro" id="IPR034032">
    <property type="entry name" value="Zn_MMP-like_bac"/>
</dbReference>
<gene>
    <name evidence="3" type="ORF">METZ01_LOCUS115893</name>
</gene>
<dbReference type="AlphaFoldDB" id="A0A381XE65"/>
<dbReference type="InterPro" id="IPR032534">
    <property type="entry name" value="EcxA_zinc-bd"/>
</dbReference>
<dbReference type="Pfam" id="PF17148">
    <property type="entry name" value="DUF5117"/>
    <property type="match status" value="1"/>
</dbReference>
<evidence type="ECO:0000259" key="2">
    <source>
        <dbReference type="Pfam" id="PF17148"/>
    </source>
</evidence>
<feature type="non-terminal residue" evidence="3">
    <location>
        <position position="1"/>
    </location>
</feature>
<dbReference type="CDD" id="cd04276">
    <property type="entry name" value="ZnMc_MMP_like_2"/>
    <property type="match status" value="1"/>
</dbReference>
<protein>
    <recommendedName>
        <fullName evidence="4">EcxA zinc-binding domain-containing protein</fullName>
    </recommendedName>
</protein>
<dbReference type="Pfam" id="PF16313">
    <property type="entry name" value="DUF4953"/>
    <property type="match status" value="1"/>
</dbReference>
<reference evidence="3" key="1">
    <citation type="submission" date="2018-05" db="EMBL/GenBank/DDBJ databases">
        <authorList>
            <person name="Lanie J.A."/>
            <person name="Ng W.-L."/>
            <person name="Kazmierczak K.M."/>
            <person name="Andrzejewski T.M."/>
            <person name="Davidsen T.M."/>
            <person name="Wayne K.J."/>
            <person name="Tettelin H."/>
            <person name="Glass J.I."/>
            <person name="Rusch D."/>
            <person name="Podicherti R."/>
            <person name="Tsui H.-C.T."/>
            <person name="Winkler M.E."/>
        </authorList>
    </citation>
    <scope>NUCLEOTIDE SEQUENCE</scope>
</reference>
<dbReference type="EMBL" id="UINC01014858">
    <property type="protein sequence ID" value="SVA63039.1"/>
    <property type="molecule type" value="Genomic_DNA"/>
</dbReference>
<dbReference type="InterPro" id="IPR024079">
    <property type="entry name" value="MetalloPept_cat_dom_sf"/>
</dbReference>
<dbReference type="PANTHER" id="PTHR38478:SF1">
    <property type="entry name" value="ZINC DEPENDENT METALLOPROTEASE DOMAIN LIPOPROTEIN"/>
    <property type="match status" value="1"/>
</dbReference>
<feature type="domain" description="DUF5117" evidence="2">
    <location>
        <begin position="102"/>
        <end position="281"/>
    </location>
</feature>
<accession>A0A381XE65</accession>
<name>A0A381XE65_9ZZZZ</name>
<sequence>VVLLTLVVAQEPAKNEKTGKDSTKTKKKKISLEKKTEKMNKFSGFFTFYQDTTDGSVFIEIHKDQIDKEYIYFGHAHDGIVDVGFNRGSYRSSKIFSIRKYFNRMEFVLENYSFYFDPKSPLNKAAGANISKSIMSSNKIVAVDTLKKRFLIKGDDLFLTEKLLQIKHYSDPKSRRFSLGKLSREKSKYISIRNYPKNSEIVVQYTYDNPTPKNRGRAGITDARSINLVIQHSLMEVPKNKFEPRIDDPRIGYFATRVTDMTSVRHTPYRDLIHRWNLTKKSPSAKQSEPKTPIVFWIENTTPYEFRDAVAEGVLAWNKSFEKAGFKNAVQVKIQPDDAKWDAGDIRYNVLRWTSSPTPPFGGYGPSFVNPKTGQILGADIMLEYIYFTNRVKYDKLFNPEALDFEPYFCQMGEYLHQENLLGVVSTEIMPAGEAAKKELVKESIIRLVLHEVGHTLGLNHNFKSSHLHNIEESHNTALTKAVGLTGSVMDYVPVNLSLNPENQGQYYSTVPGTYDDWAIQFGYSSALGNLEEEQERLEEILSLSTDPELMFGNDADDMRAPGKGIDPRVMIGDMTNEPIDYSIQRIELMDKLMKGLREKYTNKGMSYHALRDAFNVLMREKGSAAATISRFVGGIYVDRSMAGQPQATIPMNPVPLSTQQKAMNTLRDYVFSPEAMFPPDSLANYLQYQRRGFDFFKSTEDPKLHIQALYTHRSIL</sequence>
<evidence type="ECO:0000313" key="3">
    <source>
        <dbReference type="EMBL" id="SVA63039.1"/>
    </source>
</evidence>
<dbReference type="GO" id="GO:0008237">
    <property type="term" value="F:metallopeptidase activity"/>
    <property type="evidence" value="ECO:0007669"/>
    <property type="project" value="InterPro"/>
</dbReference>
<feature type="domain" description="EcxA zinc-binding" evidence="1">
    <location>
        <begin position="436"/>
        <end position="692"/>
    </location>
</feature>
<evidence type="ECO:0008006" key="4">
    <source>
        <dbReference type="Google" id="ProtNLM"/>
    </source>
</evidence>
<dbReference type="PANTHER" id="PTHR38478">
    <property type="entry name" value="PEPTIDASE M1A AND M12B"/>
    <property type="match status" value="1"/>
</dbReference>
<dbReference type="SUPFAM" id="SSF55486">
    <property type="entry name" value="Metalloproteases ('zincins'), catalytic domain"/>
    <property type="match status" value="1"/>
</dbReference>
<feature type="non-terminal residue" evidence="3">
    <location>
        <position position="717"/>
    </location>
</feature>
<proteinExistence type="predicted"/>
<dbReference type="InterPro" id="IPR033413">
    <property type="entry name" value="DUF5117"/>
</dbReference>
<dbReference type="Gene3D" id="3.40.390.10">
    <property type="entry name" value="Collagenase (Catalytic Domain)"/>
    <property type="match status" value="1"/>
</dbReference>
<evidence type="ECO:0000259" key="1">
    <source>
        <dbReference type="Pfam" id="PF16313"/>
    </source>
</evidence>
<organism evidence="3">
    <name type="scientific">marine metagenome</name>
    <dbReference type="NCBI Taxonomy" id="408172"/>
    <lineage>
        <taxon>unclassified sequences</taxon>
        <taxon>metagenomes</taxon>
        <taxon>ecological metagenomes</taxon>
    </lineage>
</organism>